<feature type="region of interest" description="Disordered" evidence="1">
    <location>
        <begin position="1"/>
        <end position="36"/>
    </location>
</feature>
<feature type="domain" description="PH" evidence="2">
    <location>
        <begin position="467"/>
        <end position="581"/>
    </location>
</feature>
<accession>A0A2U3EIB7</accession>
<dbReference type="Pfam" id="PF23074">
    <property type="entry name" value="PH_FT_N"/>
    <property type="match status" value="1"/>
</dbReference>
<feature type="compositionally biased region" description="Basic and acidic residues" evidence="1">
    <location>
        <begin position="146"/>
        <end position="160"/>
    </location>
</feature>
<dbReference type="InterPro" id="IPR057081">
    <property type="entry name" value="PH_N"/>
</dbReference>
<evidence type="ECO:0000259" key="2">
    <source>
        <dbReference type="Pfam" id="PF23074"/>
    </source>
</evidence>
<gene>
    <name evidence="4" type="ORF">PCL_07560</name>
</gene>
<comment type="caution">
    <text evidence="4">The sequence shown here is derived from an EMBL/GenBank/DDBJ whole genome shotgun (WGS) entry which is preliminary data.</text>
</comment>
<dbReference type="AlphaFoldDB" id="A0A2U3EIB7"/>
<dbReference type="Pfam" id="PF23076">
    <property type="entry name" value="PH_FT_C"/>
    <property type="match status" value="1"/>
</dbReference>
<reference evidence="4 5" key="1">
    <citation type="journal article" date="2016" name="Front. Microbiol.">
        <title>Genome and transcriptome sequences reveal the specific parasitism of the nematophagous Purpureocillium lilacinum 36-1.</title>
        <authorList>
            <person name="Xie J."/>
            <person name="Li S."/>
            <person name="Mo C."/>
            <person name="Xiao X."/>
            <person name="Peng D."/>
            <person name="Wang G."/>
            <person name="Xiao Y."/>
        </authorList>
    </citation>
    <scope>NUCLEOTIDE SEQUENCE [LARGE SCALE GENOMIC DNA]</scope>
    <source>
        <strain evidence="4 5">36-1</strain>
    </source>
</reference>
<protein>
    <submittedName>
        <fullName evidence="4">Uncharacterized protein</fullName>
    </submittedName>
</protein>
<organism evidence="4 5">
    <name type="scientific">Purpureocillium lilacinum</name>
    <name type="common">Paecilomyces lilacinus</name>
    <dbReference type="NCBI Taxonomy" id="33203"/>
    <lineage>
        <taxon>Eukaryota</taxon>
        <taxon>Fungi</taxon>
        <taxon>Dikarya</taxon>
        <taxon>Ascomycota</taxon>
        <taxon>Pezizomycotina</taxon>
        <taxon>Sordariomycetes</taxon>
        <taxon>Hypocreomycetidae</taxon>
        <taxon>Hypocreales</taxon>
        <taxon>Ophiocordycipitaceae</taxon>
        <taxon>Purpureocillium</taxon>
    </lineage>
</organism>
<proteinExistence type="predicted"/>
<dbReference type="Proteomes" id="UP000245956">
    <property type="component" value="Unassembled WGS sequence"/>
</dbReference>
<feature type="domain" description="PH" evidence="3">
    <location>
        <begin position="585"/>
        <end position="696"/>
    </location>
</feature>
<evidence type="ECO:0000313" key="5">
    <source>
        <dbReference type="Proteomes" id="UP000245956"/>
    </source>
</evidence>
<dbReference type="EMBL" id="LCWV01000003">
    <property type="protein sequence ID" value="PWI74246.1"/>
    <property type="molecule type" value="Genomic_DNA"/>
</dbReference>
<name>A0A2U3EIB7_PURLI</name>
<evidence type="ECO:0000259" key="3">
    <source>
        <dbReference type="Pfam" id="PF23076"/>
    </source>
</evidence>
<feature type="region of interest" description="Disordered" evidence="1">
    <location>
        <begin position="125"/>
        <end position="164"/>
    </location>
</feature>
<evidence type="ECO:0000313" key="4">
    <source>
        <dbReference type="EMBL" id="PWI74246.1"/>
    </source>
</evidence>
<evidence type="ECO:0000256" key="1">
    <source>
        <dbReference type="SAM" id="MobiDB-lite"/>
    </source>
</evidence>
<sequence>MHGDVATATPACPTHSRTLAGRDGVSAPPAQQTSVNHAMHGCRWASRGRQTDYPPSAGRCSTSSTSTSIGCVMQVPLQSSPGRAHASVHSHASSYSARCKPARRQTLAFVAGSEKLPRLRKVVMNTPPAPGDVHTARQQRRRRRRKEADLLRRPPRDGPERTPTSVVQAMSGRLNGRRFQWALPRVACDPSTNAKVVVVLALISGASVINECCSRVVGPRMLQVDAHLLRGCCVEAERSDVVAFQLEGLRAALNEPSNPHLTAVMEEVRAGSRTLRELADLSQVHQDRVPLILNPLNILLPCLSRSLRDVTSHYEDRTRSKVNRWRNMYHTMTNEAGGLSLPSRFMAYNQYLGCLRDLLVRCGVLPTIDVAHMLTFDHRSPNFDLNLLEKLRRQILRLRDARGIPLPPVQVGPIVRYDALPAVDLDPAVHWAENIFSLPLPSRTALGRQQMSKSLGPHRPWGHLDVPPNSKILFRRSFDDDQISLTVYRNSRDASPYLLLRIFDQGTPWFALRGVHELCIERNGSCLQFKRWSRSEKRSKTWAVLCFMTWEELVLMHSTFVSLKARNRLTVQLGPEEYTLKEEQKHFQARILDDGFKHSLIVYEDRATKALRLHAAVWDGELRQCPVWTAFVTHQSSSPTWLKRISRHRVRLADIQLYVFCRQYRQQNQRRGRIGAFEINFISDEAARRFEEFFYPPAAGPAVMAANGV</sequence>
<dbReference type="InterPro" id="IPR057082">
    <property type="entry name" value="PH_C"/>
</dbReference>